<comment type="caution">
    <text evidence="2">The sequence shown here is derived from an EMBL/GenBank/DDBJ whole genome shotgun (WGS) entry which is preliminary data.</text>
</comment>
<proteinExistence type="predicted"/>
<reference evidence="2" key="1">
    <citation type="submission" date="2020-06" db="EMBL/GenBank/DDBJ databases">
        <authorList>
            <consortium name="Plant Systems Biology data submission"/>
        </authorList>
    </citation>
    <scope>NUCLEOTIDE SEQUENCE</scope>
    <source>
        <strain evidence="2">D6</strain>
    </source>
</reference>
<organism evidence="2 3">
    <name type="scientific">Seminavis robusta</name>
    <dbReference type="NCBI Taxonomy" id="568900"/>
    <lineage>
        <taxon>Eukaryota</taxon>
        <taxon>Sar</taxon>
        <taxon>Stramenopiles</taxon>
        <taxon>Ochrophyta</taxon>
        <taxon>Bacillariophyta</taxon>
        <taxon>Bacillariophyceae</taxon>
        <taxon>Bacillariophycidae</taxon>
        <taxon>Naviculales</taxon>
        <taxon>Naviculaceae</taxon>
        <taxon>Seminavis</taxon>
    </lineage>
</organism>
<accession>A0A9N8DW27</accession>
<protein>
    <submittedName>
        <fullName evidence="2">Uncharacterized protein</fullName>
    </submittedName>
</protein>
<gene>
    <name evidence="2" type="ORF">SEMRO_417_G138760.1</name>
</gene>
<keyword evidence="1" id="KW-1133">Transmembrane helix</keyword>
<keyword evidence="1" id="KW-0472">Membrane</keyword>
<evidence type="ECO:0000313" key="2">
    <source>
        <dbReference type="EMBL" id="CAB9510047.1"/>
    </source>
</evidence>
<evidence type="ECO:0000313" key="3">
    <source>
        <dbReference type="Proteomes" id="UP001153069"/>
    </source>
</evidence>
<sequence length="458" mass="51974">MELDCCCQFDVCNGYRAEEKMTSSGSSTTPTASGTKKDYVLFFLAFLALGSVLLDVILRRNEGITVESVTRKFVEAPKNATSSSSGSTGVPVPFQVQIIEDEGLVKNLAGTEDSIEPEQRLLPETTSSSDSNTPSVSLVVSFFAVAASSSDSHPHVKEIKMSILNNLHNPHFQQVVVILDSATQQSNCSHFQQAMVDLEQKFMDWLQKNNRNSTFQPFQHSKLTCVDRPEEQPSYLQMFQYAINSTIVKGPVVVLANADHAFDDTAQRASQIKETSLVTLSSWGFNHERMPQDVVNYLEFVVGRHVYSGRLSKNKGIRARCKDQTDSWDGYLFHQQLLQGKQLQTDRWTRQVMPYFRKDNRTNQEGKTFFRMNEIGAENAALWALMDSVPQAYDANACRIIKLWHFHVSDKMHAHPTATNRQYWKHERRNRAKRLDSVPFPHHIARQPYENAFVSTLP</sequence>
<name>A0A9N8DW27_9STRA</name>
<dbReference type="AlphaFoldDB" id="A0A9N8DW27"/>
<dbReference type="EMBL" id="CAICTM010000416">
    <property type="protein sequence ID" value="CAB9510047.1"/>
    <property type="molecule type" value="Genomic_DNA"/>
</dbReference>
<dbReference type="Proteomes" id="UP001153069">
    <property type="component" value="Unassembled WGS sequence"/>
</dbReference>
<feature type="transmembrane region" description="Helical" evidence="1">
    <location>
        <begin position="39"/>
        <end position="58"/>
    </location>
</feature>
<keyword evidence="1" id="KW-0812">Transmembrane</keyword>
<evidence type="ECO:0000256" key="1">
    <source>
        <dbReference type="SAM" id="Phobius"/>
    </source>
</evidence>
<keyword evidence="3" id="KW-1185">Reference proteome</keyword>